<dbReference type="InterPro" id="IPR006203">
    <property type="entry name" value="GHMP_knse_ATP-bd_CS"/>
</dbReference>
<keyword evidence="10 12" id="KW-0067">ATP-binding</keyword>
<accession>A0A8J3CZS4</accession>
<dbReference type="NCBIfam" id="NF002288">
    <property type="entry name" value="PRK01212.1-4"/>
    <property type="match status" value="1"/>
</dbReference>
<keyword evidence="12" id="KW-0963">Cytoplasm</keyword>
<dbReference type="InterPro" id="IPR020568">
    <property type="entry name" value="Ribosomal_Su5_D2-typ_SF"/>
</dbReference>
<comment type="similarity">
    <text evidence="2 12">Belongs to the GHMP kinase family. Homoserine kinase subfamily.</text>
</comment>
<evidence type="ECO:0000256" key="4">
    <source>
        <dbReference type="ARBA" id="ARBA00017858"/>
    </source>
</evidence>
<keyword evidence="8 12" id="KW-0547">Nucleotide-binding</keyword>
<dbReference type="NCBIfam" id="TIGR00191">
    <property type="entry name" value="thrB"/>
    <property type="match status" value="1"/>
</dbReference>
<evidence type="ECO:0000256" key="11">
    <source>
        <dbReference type="ARBA" id="ARBA00049375"/>
    </source>
</evidence>
<sequence length="311" mass="32350">MKAVTAFAPATVANVSCGFDILGFAIGDMGDRVKVSLSDQPGLRVVSITGDGGRLPLEAEKNTCTVAIQAFLDRLNANQGLDISLMKGLPLGSGMGSSAASAAAALMAVNELMGTPFTKTELVPFAMEAERVACGAAHADNVAPSILGGFVLIRDYAPLDIVKLPVPEGLYTTLIHPHIELRTADSRSVLRRQISLQDAVVQSGNIAGLISALYTSDLKLLGRSLKDVIAEPYRALLIPGFYELREAIQKAGALGSGISGSGPTLFVLSESREIAAAVAKVSEEVYAKIGLGVDVSVAEVNPIGAYVIESV</sequence>
<evidence type="ECO:0000256" key="2">
    <source>
        <dbReference type="ARBA" id="ARBA00007370"/>
    </source>
</evidence>
<evidence type="ECO:0000256" key="5">
    <source>
        <dbReference type="ARBA" id="ARBA00022605"/>
    </source>
</evidence>
<evidence type="ECO:0000256" key="12">
    <source>
        <dbReference type="HAMAP-Rule" id="MF_00384"/>
    </source>
</evidence>
<keyword evidence="5 12" id="KW-0028">Amino-acid biosynthesis</keyword>
<dbReference type="SUPFAM" id="SSF55060">
    <property type="entry name" value="GHMP Kinase, C-terminal domain"/>
    <property type="match status" value="1"/>
</dbReference>
<dbReference type="GO" id="GO:0004413">
    <property type="term" value="F:homoserine kinase activity"/>
    <property type="evidence" value="ECO:0007669"/>
    <property type="project" value="UniProtKB-UniRule"/>
</dbReference>
<dbReference type="Gene3D" id="3.30.230.10">
    <property type="match status" value="1"/>
</dbReference>
<keyword evidence="9 12" id="KW-0418">Kinase</keyword>
<dbReference type="AlphaFoldDB" id="A0A8J3CZS4"/>
<dbReference type="EMBL" id="BMYF01000013">
    <property type="protein sequence ID" value="GHB41051.1"/>
    <property type="molecule type" value="Genomic_DNA"/>
</dbReference>
<evidence type="ECO:0000259" key="14">
    <source>
        <dbReference type="Pfam" id="PF08544"/>
    </source>
</evidence>
<keyword evidence="16" id="KW-1185">Reference proteome</keyword>
<evidence type="ECO:0000256" key="3">
    <source>
        <dbReference type="ARBA" id="ARBA00012078"/>
    </source>
</evidence>
<name>A0A8J3CZS4_9BACT</name>
<dbReference type="HAMAP" id="MF_00384">
    <property type="entry name" value="Homoser_kinase"/>
    <property type="match status" value="1"/>
</dbReference>
<dbReference type="Proteomes" id="UP000642809">
    <property type="component" value="Unassembled WGS sequence"/>
</dbReference>
<comment type="function">
    <text evidence="12">Catalyzes the ATP-dependent phosphorylation of L-homoserine to L-homoserine phosphate.</text>
</comment>
<dbReference type="RefSeq" id="WP_189582392.1">
    <property type="nucleotide sequence ID" value="NZ_BMYF01000013.1"/>
</dbReference>
<dbReference type="Pfam" id="PF08544">
    <property type="entry name" value="GHMP_kinases_C"/>
    <property type="match status" value="1"/>
</dbReference>
<dbReference type="InterPro" id="IPR006204">
    <property type="entry name" value="GHMP_kinase_N_dom"/>
</dbReference>
<reference evidence="15" key="1">
    <citation type="journal article" date="2014" name="Int. J. Syst. Evol. Microbiol.">
        <title>Complete genome sequence of Corynebacterium casei LMG S-19264T (=DSM 44701T), isolated from a smear-ripened cheese.</title>
        <authorList>
            <consortium name="US DOE Joint Genome Institute (JGI-PGF)"/>
            <person name="Walter F."/>
            <person name="Albersmeier A."/>
            <person name="Kalinowski J."/>
            <person name="Ruckert C."/>
        </authorList>
    </citation>
    <scope>NUCLEOTIDE SEQUENCE</scope>
    <source>
        <strain evidence="15">KCTC 23224</strain>
    </source>
</reference>
<evidence type="ECO:0000259" key="13">
    <source>
        <dbReference type="Pfam" id="PF00288"/>
    </source>
</evidence>
<keyword evidence="6 12" id="KW-0808">Transferase</keyword>
<dbReference type="EC" id="2.7.1.39" evidence="3 12"/>
<dbReference type="PROSITE" id="PS00627">
    <property type="entry name" value="GHMP_KINASES_ATP"/>
    <property type="match status" value="1"/>
</dbReference>
<dbReference type="Pfam" id="PF00288">
    <property type="entry name" value="GHMP_kinases_N"/>
    <property type="match status" value="1"/>
</dbReference>
<comment type="catalytic activity">
    <reaction evidence="11 12">
        <text>L-homoserine + ATP = O-phospho-L-homoserine + ADP + H(+)</text>
        <dbReference type="Rhea" id="RHEA:13985"/>
        <dbReference type="ChEBI" id="CHEBI:15378"/>
        <dbReference type="ChEBI" id="CHEBI:30616"/>
        <dbReference type="ChEBI" id="CHEBI:57476"/>
        <dbReference type="ChEBI" id="CHEBI:57590"/>
        <dbReference type="ChEBI" id="CHEBI:456216"/>
        <dbReference type="EC" id="2.7.1.39"/>
    </reaction>
</comment>
<comment type="subcellular location">
    <subcellularLocation>
        <location evidence="12">Cytoplasm</location>
    </subcellularLocation>
</comment>
<dbReference type="PANTHER" id="PTHR20861">
    <property type="entry name" value="HOMOSERINE/4-DIPHOSPHOCYTIDYL-2-C-METHYL-D-ERYTHRITOL KINASE"/>
    <property type="match status" value="1"/>
</dbReference>
<dbReference type="InterPro" id="IPR013750">
    <property type="entry name" value="GHMP_kinase_C_dom"/>
</dbReference>
<dbReference type="GO" id="GO:0009088">
    <property type="term" value="P:threonine biosynthetic process"/>
    <property type="evidence" value="ECO:0007669"/>
    <property type="project" value="UniProtKB-UniRule"/>
</dbReference>
<comment type="caution">
    <text evidence="15">The sequence shown here is derived from an EMBL/GenBank/DDBJ whole genome shotgun (WGS) entry which is preliminary data.</text>
</comment>
<dbReference type="SUPFAM" id="SSF54211">
    <property type="entry name" value="Ribosomal protein S5 domain 2-like"/>
    <property type="match status" value="1"/>
</dbReference>
<dbReference type="Gene3D" id="3.30.70.890">
    <property type="entry name" value="GHMP kinase, C-terminal domain"/>
    <property type="match status" value="1"/>
</dbReference>
<dbReference type="PRINTS" id="PR00958">
    <property type="entry name" value="HOMSERKINASE"/>
</dbReference>
<comment type="pathway">
    <text evidence="1 12">Amino-acid biosynthesis; L-threonine biosynthesis; L-threonine from L-aspartate: step 4/5.</text>
</comment>
<reference evidence="15" key="2">
    <citation type="submission" date="2020-09" db="EMBL/GenBank/DDBJ databases">
        <authorList>
            <person name="Sun Q."/>
            <person name="Kim S."/>
        </authorList>
    </citation>
    <scope>NUCLEOTIDE SEQUENCE</scope>
    <source>
        <strain evidence="15">KCTC 23224</strain>
    </source>
</reference>
<evidence type="ECO:0000313" key="16">
    <source>
        <dbReference type="Proteomes" id="UP000642809"/>
    </source>
</evidence>
<dbReference type="InterPro" id="IPR036554">
    <property type="entry name" value="GHMP_kinase_C_sf"/>
</dbReference>
<evidence type="ECO:0000256" key="1">
    <source>
        <dbReference type="ARBA" id="ARBA00005015"/>
    </source>
</evidence>
<dbReference type="GO" id="GO:0005737">
    <property type="term" value="C:cytoplasm"/>
    <property type="evidence" value="ECO:0007669"/>
    <property type="project" value="UniProtKB-SubCell"/>
</dbReference>
<keyword evidence="7 12" id="KW-0791">Threonine biosynthesis</keyword>
<feature type="domain" description="GHMP kinase C-terminal" evidence="14">
    <location>
        <begin position="209"/>
        <end position="283"/>
    </location>
</feature>
<evidence type="ECO:0000256" key="6">
    <source>
        <dbReference type="ARBA" id="ARBA00022679"/>
    </source>
</evidence>
<dbReference type="PIRSF" id="PIRSF000676">
    <property type="entry name" value="Homoser_kin"/>
    <property type="match status" value="1"/>
</dbReference>
<dbReference type="PANTHER" id="PTHR20861:SF1">
    <property type="entry name" value="HOMOSERINE KINASE"/>
    <property type="match status" value="1"/>
</dbReference>
<evidence type="ECO:0000256" key="8">
    <source>
        <dbReference type="ARBA" id="ARBA00022741"/>
    </source>
</evidence>
<proteinExistence type="inferred from homology"/>
<evidence type="ECO:0000256" key="9">
    <source>
        <dbReference type="ARBA" id="ARBA00022777"/>
    </source>
</evidence>
<dbReference type="InterPro" id="IPR014721">
    <property type="entry name" value="Ribsml_uS5_D2-typ_fold_subgr"/>
</dbReference>
<feature type="binding site" evidence="12">
    <location>
        <begin position="90"/>
        <end position="100"/>
    </location>
    <ligand>
        <name>ATP</name>
        <dbReference type="ChEBI" id="CHEBI:30616"/>
    </ligand>
</feature>
<dbReference type="GO" id="GO:0005524">
    <property type="term" value="F:ATP binding"/>
    <property type="evidence" value="ECO:0007669"/>
    <property type="project" value="UniProtKB-UniRule"/>
</dbReference>
<evidence type="ECO:0000256" key="7">
    <source>
        <dbReference type="ARBA" id="ARBA00022697"/>
    </source>
</evidence>
<protein>
    <recommendedName>
        <fullName evidence="4 12">Homoserine kinase</fullName>
        <shortName evidence="12">HK</shortName>
        <shortName evidence="12">HSK</shortName>
        <ecNumber evidence="3 12">2.7.1.39</ecNumber>
    </recommendedName>
</protein>
<organism evidence="15 16">
    <name type="scientific">Mongoliitalea lutea</name>
    <dbReference type="NCBI Taxonomy" id="849756"/>
    <lineage>
        <taxon>Bacteria</taxon>
        <taxon>Pseudomonadati</taxon>
        <taxon>Bacteroidota</taxon>
        <taxon>Cytophagia</taxon>
        <taxon>Cytophagales</taxon>
        <taxon>Cyclobacteriaceae</taxon>
        <taxon>Mongoliitalea</taxon>
    </lineage>
</organism>
<dbReference type="UniPathway" id="UPA00050">
    <property type="reaction ID" value="UER00064"/>
</dbReference>
<gene>
    <name evidence="12 15" type="primary">thrB</name>
    <name evidence="15" type="ORF">GCM10008106_22720</name>
</gene>
<evidence type="ECO:0000256" key="10">
    <source>
        <dbReference type="ARBA" id="ARBA00022840"/>
    </source>
</evidence>
<dbReference type="InterPro" id="IPR000870">
    <property type="entry name" value="Homoserine_kinase"/>
</dbReference>
<feature type="domain" description="GHMP kinase N-terminal" evidence="13">
    <location>
        <begin position="64"/>
        <end position="149"/>
    </location>
</feature>
<evidence type="ECO:0000313" key="15">
    <source>
        <dbReference type="EMBL" id="GHB41051.1"/>
    </source>
</evidence>